<protein>
    <submittedName>
        <fullName evidence="3">Uncharacterized protein</fullName>
    </submittedName>
</protein>
<reference evidence="3 4" key="1">
    <citation type="submission" date="2023-04" db="EMBL/GenBank/DDBJ databases">
        <title>A long-awaited taxogenomic arrangement of the family Halomonadaceae.</title>
        <authorList>
            <person name="De La Haba R."/>
            <person name="Chuvochina M."/>
            <person name="Wittouck S."/>
            <person name="Arahal D.R."/>
            <person name="Sanchez-Porro C."/>
            <person name="Hugenholtz P."/>
            <person name="Ventosa A."/>
        </authorList>
    </citation>
    <scope>NUCLEOTIDE SEQUENCE [LARGE SCALE GENOMIC DNA]</scope>
    <source>
        <strain evidence="3 4">DSM 17332</strain>
    </source>
</reference>
<feature type="compositionally biased region" description="Acidic residues" evidence="1">
    <location>
        <begin position="21"/>
        <end position="30"/>
    </location>
</feature>
<evidence type="ECO:0000313" key="3">
    <source>
        <dbReference type="EMBL" id="MDR5892066.1"/>
    </source>
</evidence>
<feature type="compositionally biased region" description="Basic and acidic residues" evidence="1">
    <location>
        <begin position="1"/>
        <end position="20"/>
    </location>
</feature>
<gene>
    <name evidence="3" type="ORF">QC820_04495</name>
</gene>
<comment type="caution">
    <text evidence="3">The sequence shown here is derived from an EMBL/GenBank/DDBJ whole genome shotgun (WGS) entry which is preliminary data.</text>
</comment>
<dbReference type="Proteomes" id="UP001252270">
    <property type="component" value="Unassembled WGS sequence"/>
</dbReference>
<evidence type="ECO:0000313" key="4">
    <source>
        <dbReference type="Proteomes" id="UP001252270"/>
    </source>
</evidence>
<proteinExistence type="predicted"/>
<dbReference type="EMBL" id="JARWAL010000003">
    <property type="protein sequence ID" value="MDR5892066.1"/>
    <property type="molecule type" value="Genomic_DNA"/>
</dbReference>
<sequence length="71" mass="7937">MDTRESKTPEEEREHLKEVLEPEDFEDPEPDAGQPEAKKPPPRTMQRLLPIVIVVLGLLVAAMLLYSGGAQ</sequence>
<evidence type="ECO:0000256" key="1">
    <source>
        <dbReference type="SAM" id="MobiDB-lite"/>
    </source>
</evidence>
<accession>A0ABU1GJ83</accession>
<keyword evidence="4" id="KW-1185">Reference proteome</keyword>
<keyword evidence="2" id="KW-0472">Membrane</keyword>
<organism evidence="3 4">
    <name type="scientific">Halomonas mongoliensis</name>
    <dbReference type="NCBI Taxonomy" id="321265"/>
    <lineage>
        <taxon>Bacteria</taxon>
        <taxon>Pseudomonadati</taxon>
        <taxon>Pseudomonadota</taxon>
        <taxon>Gammaproteobacteria</taxon>
        <taxon>Oceanospirillales</taxon>
        <taxon>Halomonadaceae</taxon>
        <taxon>Halomonas</taxon>
    </lineage>
</organism>
<feature type="region of interest" description="Disordered" evidence="1">
    <location>
        <begin position="1"/>
        <end position="44"/>
    </location>
</feature>
<keyword evidence="2" id="KW-0812">Transmembrane</keyword>
<evidence type="ECO:0000256" key="2">
    <source>
        <dbReference type="SAM" id="Phobius"/>
    </source>
</evidence>
<name>A0ABU1GJ83_9GAMM</name>
<keyword evidence="2" id="KW-1133">Transmembrane helix</keyword>
<feature type="transmembrane region" description="Helical" evidence="2">
    <location>
        <begin position="48"/>
        <end position="66"/>
    </location>
</feature>
<dbReference type="RefSeq" id="WP_309635939.1">
    <property type="nucleotide sequence ID" value="NZ_JARWAL010000003.1"/>
</dbReference>